<dbReference type="AlphaFoldDB" id="A0A5J4Q8R9"/>
<sequence>MRPAKIEGISLIHLAICGKTDKVDLRLQSKT</sequence>
<protein>
    <submittedName>
        <fullName evidence="1">Uncharacterized protein</fullName>
    </submittedName>
</protein>
<dbReference type="Proteomes" id="UP000324800">
    <property type="component" value="Unassembled WGS sequence"/>
</dbReference>
<name>A0A5J4Q8R9_9EUKA</name>
<organism evidence="1 2">
    <name type="scientific">Streblomastix strix</name>
    <dbReference type="NCBI Taxonomy" id="222440"/>
    <lineage>
        <taxon>Eukaryota</taxon>
        <taxon>Metamonada</taxon>
        <taxon>Preaxostyla</taxon>
        <taxon>Oxymonadida</taxon>
        <taxon>Streblomastigidae</taxon>
        <taxon>Streblomastix</taxon>
    </lineage>
</organism>
<gene>
    <name evidence="1" type="ORF">EZS28_055068</name>
</gene>
<feature type="non-terminal residue" evidence="1">
    <location>
        <position position="31"/>
    </location>
</feature>
<evidence type="ECO:0000313" key="1">
    <source>
        <dbReference type="EMBL" id="KAA6317629.1"/>
    </source>
</evidence>
<accession>A0A5J4Q8R9</accession>
<reference evidence="1 2" key="1">
    <citation type="submission" date="2019-03" db="EMBL/GenBank/DDBJ databases">
        <title>Single cell metagenomics reveals metabolic interactions within the superorganism composed of flagellate Streblomastix strix and complex community of Bacteroidetes bacteria on its surface.</title>
        <authorList>
            <person name="Treitli S.C."/>
            <person name="Kolisko M."/>
            <person name="Husnik F."/>
            <person name="Keeling P."/>
            <person name="Hampl V."/>
        </authorList>
    </citation>
    <scope>NUCLEOTIDE SEQUENCE [LARGE SCALE GENOMIC DNA]</scope>
    <source>
        <strain evidence="1">ST1C</strain>
    </source>
</reference>
<dbReference type="EMBL" id="SNRW01046541">
    <property type="protein sequence ID" value="KAA6317629.1"/>
    <property type="molecule type" value="Genomic_DNA"/>
</dbReference>
<comment type="caution">
    <text evidence="1">The sequence shown here is derived from an EMBL/GenBank/DDBJ whole genome shotgun (WGS) entry which is preliminary data.</text>
</comment>
<proteinExistence type="predicted"/>
<evidence type="ECO:0000313" key="2">
    <source>
        <dbReference type="Proteomes" id="UP000324800"/>
    </source>
</evidence>